<keyword evidence="5 8" id="KW-0732">Signal</keyword>
<dbReference type="Proteomes" id="UP000308167">
    <property type="component" value="Unassembled WGS sequence"/>
</dbReference>
<dbReference type="Gene3D" id="2.40.160.60">
    <property type="entry name" value="Outer membrane protein transport protein (OMPP1/FadL/TodX)"/>
    <property type="match status" value="1"/>
</dbReference>
<comment type="similarity">
    <text evidence="2">Belongs to the OmpP1/FadL family.</text>
</comment>
<evidence type="ECO:0000313" key="10">
    <source>
        <dbReference type="Proteomes" id="UP000308167"/>
    </source>
</evidence>
<evidence type="ECO:0000256" key="5">
    <source>
        <dbReference type="ARBA" id="ARBA00022729"/>
    </source>
</evidence>
<dbReference type="InterPro" id="IPR005017">
    <property type="entry name" value="OMPP1/FadL/TodX"/>
</dbReference>
<keyword evidence="7" id="KW-0998">Cell outer membrane</keyword>
<evidence type="ECO:0000256" key="7">
    <source>
        <dbReference type="ARBA" id="ARBA00023237"/>
    </source>
</evidence>
<dbReference type="EMBL" id="CABFKI010000012">
    <property type="protein sequence ID" value="VTU09062.1"/>
    <property type="molecule type" value="Genomic_DNA"/>
</dbReference>
<organism evidence="9 10">
    <name type="scientific">Actinobacillus porcinus</name>
    <dbReference type="NCBI Taxonomy" id="51048"/>
    <lineage>
        <taxon>Bacteria</taxon>
        <taxon>Pseudomonadati</taxon>
        <taxon>Pseudomonadota</taxon>
        <taxon>Gammaproteobacteria</taxon>
        <taxon>Pasteurellales</taxon>
        <taxon>Pasteurellaceae</taxon>
        <taxon>Actinobacillus</taxon>
    </lineage>
</organism>
<dbReference type="SUPFAM" id="SSF56935">
    <property type="entry name" value="Porins"/>
    <property type="match status" value="1"/>
</dbReference>
<dbReference type="PANTHER" id="PTHR35093">
    <property type="entry name" value="OUTER MEMBRANE PROTEIN NMB0088-RELATED"/>
    <property type="match status" value="1"/>
</dbReference>
<feature type="signal peptide" evidence="8">
    <location>
        <begin position="1"/>
        <end position="23"/>
    </location>
</feature>
<evidence type="ECO:0000313" key="9">
    <source>
        <dbReference type="EMBL" id="VTU09062.1"/>
    </source>
</evidence>
<protein>
    <submittedName>
        <fullName evidence="9">Aromatic hydrocarbon degradation membrane protein</fullName>
    </submittedName>
</protein>
<keyword evidence="4" id="KW-0812">Transmembrane</keyword>
<evidence type="ECO:0000256" key="4">
    <source>
        <dbReference type="ARBA" id="ARBA00022692"/>
    </source>
</evidence>
<keyword evidence="10" id="KW-1185">Reference proteome</keyword>
<comment type="caution">
    <text evidence="9">The sequence shown here is derived from an EMBL/GenBank/DDBJ whole genome shotgun (WGS) entry which is preliminary data.</text>
</comment>
<accession>A0ABY6TLE1</accession>
<evidence type="ECO:0000256" key="8">
    <source>
        <dbReference type="SAM" id="SignalP"/>
    </source>
</evidence>
<sequence length="432" mass="47459">MKNFAKKTLVLSTFTFAAGAANAAAFQLQEVTTSGLGRAYAGEAAIADNAGVVATNPALMTQFKRPEISLGGIWVNPGVDIEGKMSVPAYGIKNINTGYSDAIASKLLPNFYWVYPIDQKFTIGGGVNVNYGLATEYDENYKGGIMGGTTDLTSINLNLSGAYRLNDHWSFGLGVNAVYAKADLERRVGALADAINKKLGVNPKLKPSSYATDLQGKDWGLGWNAGVTYDLDENNRWGLAYHSKVKIKFDGDLQSDLPEPFGKSGDGSVEMNLPDFWEFSGYHKLTSQWAVHYSYKFTKWSRLQRISAFTDDNSTIPVFDKVEHFGDTSRVSIGTTYDVNDKLTLRAGIAHDEGAAGKKSSISIPDTHRMWYSVGATYKFTPDLSVDVGYTHVRGKKRSFTEVDEIKGIEIRNEVVSRAQVNLYGLNVNYRF</sequence>
<dbReference type="RefSeq" id="WP_135710828.1">
    <property type="nucleotide sequence ID" value="NZ_CABFKI010000012.1"/>
</dbReference>
<reference evidence="9 10" key="1">
    <citation type="submission" date="2019-05" db="EMBL/GenBank/DDBJ databases">
        <authorList>
            <consortium name="Pathogen Informatics"/>
        </authorList>
    </citation>
    <scope>NUCLEOTIDE SEQUENCE [LARGE SCALE GENOMIC DNA]</scope>
    <source>
        <strain evidence="9 10">NM319</strain>
    </source>
</reference>
<evidence type="ECO:0000256" key="2">
    <source>
        <dbReference type="ARBA" id="ARBA00008163"/>
    </source>
</evidence>
<comment type="subcellular location">
    <subcellularLocation>
        <location evidence="1">Cell outer membrane</location>
        <topology evidence="1">Multi-pass membrane protein</topology>
    </subcellularLocation>
</comment>
<evidence type="ECO:0000256" key="3">
    <source>
        <dbReference type="ARBA" id="ARBA00022452"/>
    </source>
</evidence>
<dbReference type="GeneID" id="86156187"/>
<proteinExistence type="inferred from homology"/>
<name>A0ABY6TLE1_9PAST</name>
<dbReference type="Pfam" id="PF03349">
    <property type="entry name" value="Toluene_X"/>
    <property type="match status" value="1"/>
</dbReference>
<keyword evidence="6" id="KW-0472">Membrane</keyword>
<feature type="chain" id="PRO_5046133177" evidence="8">
    <location>
        <begin position="24"/>
        <end position="432"/>
    </location>
</feature>
<dbReference type="PANTHER" id="PTHR35093:SF3">
    <property type="entry name" value="LONG-CHAIN FATTY ACID TRANSPORT PROTEIN"/>
    <property type="match status" value="1"/>
</dbReference>
<evidence type="ECO:0000256" key="6">
    <source>
        <dbReference type="ARBA" id="ARBA00023136"/>
    </source>
</evidence>
<gene>
    <name evidence="9" type="ORF">SAMEA1410922_01815</name>
</gene>
<keyword evidence="3" id="KW-1134">Transmembrane beta strand</keyword>
<evidence type="ECO:0000256" key="1">
    <source>
        <dbReference type="ARBA" id="ARBA00004571"/>
    </source>
</evidence>